<accession>A0A512C3W3</accession>
<proteinExistence type="predicted"/>
<dbReference type="InterPro" id="IPR050639">
    <property type="entry name" value="SSR_resolvase"/>
</dbReference>
<protein>
    <recommendedName>
        <fullName evidence="1">Recombinase domain-containing protein</fullName>
    </recommendedName>
</protein>
<dbReference type="AlphaFoldDB" id="A0A512C3W3"/>
<sequence>MLEGRRAKAQRGELVLGLPRGYVLKPSGEVALDADEEVQEIIRLVFALFERRRSVSGVLRYLVNHDIRLPDRVCGVPHKGDVHWIRPSGRTLRDVLCNPLYAGAYVYGRRTYDGRLYQSGQPHSGKRLLRDPQSWRMPHRSARPAHIDWSALERNQEQIVANRTRRTGLPRCCSAG</sequence>
<dbReference type="InterPro" id="IPR038109">
    <property type="entry name" value="DNA_bind_recomb_sf"/>
</dbReference>
<dbReference type="GO" id="GO:0000150">
    <property type="term" value="F:DNA strand exchange activity"/>
    <property type="evidence" value="ECO:0007669"/>
    <property type="project" value="InterPro"/>
</dbReference>
<keyword evidence="3" id="KW-1185">Reference proteome</keyword>
<evidence type="ECO:0000313" key="3">
    <source>
        <dbReference type="Proteomes" id="UP000321085"/>
    </source>
</evidence>
<dbReference type="Gene3D" id="3.90.1750.20">
    <property type="entry name" value="Putative Large Serine Recombinase, Chain B, Domain 2"/>
    <property type="match status" value="1"/>
</dbReference>
<organism evidence="2 3">
    <name type="scientific">Microvirga aerophila</name>
    <dbReference type="NCBI Taxonomy" id="670291"/>
    <lineage>
        <taxon>Bacteria</taxon>
        <taxon>Pseudomonadati</taxon>
        <taxon>Pseudomonadota</taxon>
        <taxon>Alphaproteobacteria</taxon>
        <taxon>Hyphomicrobiales</taxon>
        <taxon>Methylobacteriaceae</taxon>
        <taxon>Microvirga</taxon>
    </lineage>
</organism>
<evidence type="ECO:0000259" key="1">
    <source>
        <dbReference type="PROSITE" id="PS51737"/>
    </source>
</evidence>
<dbReference type="PANTHER" id="PTHR30461">
    <property type="entry name" value="DNA-INVERTASE FROM LAMBDOID PROPHAGE"/>
    <property type="match status" value="1"/>
</dbReference>
<dbReference type="EMBL" id="BJYU01000269">
    <property type="protein sequence ID" value="GEO18900.1"/>
    <property type="molecule type" value="Genomic_DNA"/>
</dbReference>
<dbReference type="GO" id="GO:0003677">
    <property type="term" value="F:DNA binding"/>
    <property type="evidence" value="ECO:0007669"/>
    <property type="project" value="InterPro"/>
</dbReference>
<dbReference type="InterPro" id="IPR011109">
    <property type="entry name" value="DNA_bind_recombinase_dom"/>
</dbReference>
<evidence type="ECO:0000313" key="2">
    <source>
        <dbReference type="EMBL" id="GEO18900.1"/>
    </source>
</evidence>
<comment type="caution">
    <text evidence="2">The sequence shown here is derived from an EMBL/GenBank/DDBJ whole genome shotgun (WGS) entry which is preliminary data.</text>
</comment>
<name>A0A512C3W3_9HYPH</name>
<reference evidence="2 3" key="1">
    <citation type="submission" date="2019-07" db="EMBL/GenBank/DDBJ databases">
        <title>Whole genome shotgun sequence of Microvirga aerophila NBRC 106136.</title>
        <authorList>
            <person name="Hosoyama A."/>
            <person name="Uohara A."/>
            <person name="Ohji S."/>
            <person name="Ichikawa N."/>
        </authorList>
    </citation>
    <scope>NUCLEOTIDE SEQUENCE [LARGE SCALE GENOMIC DNA]</scope>
    <source>
        <strain evidence="2 3">NBRC 106136</strain>
    </source>
</reference>
<dbReference type="PANTHER" id="PTHR30461:SF23">
    <property type="entry name" value="DNA RECOMBINASE-RELATED"/>
    <property type="match status" value="1"/>
</dbReference>
<dbReference type="Proteomes" id="UP000321085">
    <property type="component" value="Unassembled WGS sequence"/>
</dbReference>
<dbReference type="Pfam" id="PF07508">
    <property type="entry name" value="Recombinase"/>
    <property type="match status" value="1"/>
</dbReference>
<dbReference type="PROSITE" id="PS51737">
    <property type="entry name" value="RECOMBINASE_DNA_BIND"/>
    <property type="match status" value="1"/>
</dbReference>
<feature type="domain" description="Recombinase" evidence="1">
    <location>
        <begin position="19"/>
        <end position="166"/>
    </location>
</feature>
<gene>
    <name evidence="2" type="ORF">MAE02_65960</name>
</gene>